<protein>
    <recommendedName>
        <fullName evidence="3">non-specific serine/threonine protein kinase</fullName>
        <ecNumber evidence="3">2.7.11.1</ecNumber>
    </recommendedName>
</protein>
<dbReference type="FunFam" id="1.10.510.10:FF:000119">
    <property type="entry name" value="Putative map kinase-interacting serine/threonine-protein kinase 1"/>
    <property type="match status" value="1"/>
</dbReference>
<keyword evidence="11" id="KW-0810">Translation regulation</keyword>
<dbReference type="GO" id="GO:0046872">
    <property type="term" value="F:metal ion binding"/>
    <property type="evidence" value="ECO:0007669"/>
    <property type="project" value="UniProtKB-KW"/>
</dbReference>
<dbReference type="Pfam" id="PF00069">
    <property type="entry name" value="Pkinase"/>
    <property type="match status" value="1"/>
</dbReference>
<dbReference type="PROSITE" id="PS50011">
    <property type="entry name" value="PROTEIN_KINASE_DOM"/>
    <property type="match status" value="1"/>
</dbReference>
<evidence type="ECO:0000256" key="1">
    <source>
        <dbReference type="ARBA" id="ARBA00001946"/>
    </source>
</evidence>
<organism evidence="18 19">
    <name type="scientific">Sinocyclocheilus grahami</name>
    <name type="common">Dianchi golden-line fish</name>
    <name type="synonym">Barbus grahami</name>
    <dbReference type="NCBI Taxonomy" id="75366"/>
    <lineage>
        <taxon>Eukaryota</taxon>
        <taxon>Metazoa</taxon>
        <taxon>Chordata</taxon>
        <taxon>Craniata</taxon>
        <taxon>Vertebrata</taxon>
        <taxon>Euteleostomi</taxon>
        <taxon>Actinopterygii</taxon>
        <taxon>Neopterygii</taxon>
        <taxon>Teleostei</taxon>
        <taxon>Ostariophysi</taxon>
        <taxon>Cypriniformes</taxon>
        <taxon>Cyprinidae</taxon>
        <taxon>Cyprininae</taxon>
        <taxon>Sinocyclocheilus</taxon>
    </lineage>
</organism>
<evidence type="ECO:0000256" key="9">
    <source>
        <dbReference type="ARBA" id="ARBA00022840"/>
    </source>
</evidence>
<keyword evidence="4 15" id="KW-0723">Serine/threonine-protein kinase</keyword>
<evidence type="ECO:0000256" key="15">
    <source>
        <dbReference type="RuleBase" id="RU000304"/>
    </source>
</evidence>
<feature type="binding site" evidence="14">
    <location>
        <position position="100"/>
    </location>
    <ligand>
        <name>ATP</name>
        <dbReference type="ChEBI" id="CHEBI:30616"/>
    </ligand>
</feature>
<evidence type="ECO:0000256" key="6">
    <source>
        <dbReference type="ARBA" id="ARBA00022723"/>
    </source>
</evidence>
<reference evidence="18" key="1">
    <citation type="submission" date="2025-08" db="UniProtKB">
        <authorList>
            <consortium name="Ensembl"/>
        </authorList>
    </citation>
    <scope>IDENTIFICATION</scope>
</reference>
<dbReference type="InterPro" id="IPR008271">
    <property type="entry name" value="Ser/Thr_kinase_AS"/>
</dbReference>
<evidence type="ECO:0000256" key="5">
    <source>
        <dbReference type="ARBA" id="ARBA00022679"/>
    </source>
</evidence>
<comment type="catalytic activity">
    <reaction evidence="12">
        <text>L-threonyl-[protein] + ATP = O-phospho-L-threonyl-[protein] + ADP + H(+)</text>
        <dbReference type="Rhea" id="RHEA:46608"/>
        <dbReference type="Rhea" id="RHEA-COMP:11060"/>
        <dbReference type="Rhea" id="RHEA-COMP:11605"/>
        <dbReference type="ChEBI" id="CHEBI:15378"/>
        <dbReference type="ChEBI" id="CHEBI:30013"/>
        <dbReference type="ChEBI" id="CHEBI:30616"/>
        <dbReference type="ChEBI" id="CHEBI:61977"/>
        <dbReference type="ChEBI" id="CHEBI:456216"/>
        <dbReference type="EC" id="2.7.11.1"/>
    </reaction>
</comment>
<keyword evidence="5" id="KW-0808">Transferase</keyword>
<evidence type="ECO:0000256" key="13">
    <source>
        <dbReference type="ARBA" id="ARBA00048679"/>
    </source>
</evidence>
<evidence type="ECO:0000313" key="19">
    <source>
        <dbReference type="Proteomes" id="UP000472262"/>
    </source>
</evidence>
<evidence type="ECO:0000256" key="16">
    <source>
        <dbReference type="SAM" id="MobiDB-lite"/>
    </source>
</evidence>
<dbReference type="Gene3D" id="1.10.510.10">
    <property type="entry name" value="Transferase(Phosphotransferase) domain 1"/>
    <property type="match status" value="1"/>
</dbReference>
<dbReference type="AlphaFoldDB" id="A0A672MVU9"/>
<keyword evidence="8" id="KW-0418">Kinase</keyword>
<comment type="similarity">
    <text evidence="2">Belongs to the protein kinase superfamily. CAMK Ser/Thr protein kinase family.</text>
</comment>
<keyword evidence="10" id="KW-0460">Magnesium</keyword>
<evidence type="ECO:0000259" key="17">
    <source>
        <dbReference type="PROSITE" id="PS50011"/>
    </source>
</evidence>
<evidence type="ECO:0000313" key="18">
    <source>
        <dbReference type="Ensembl" id="ENSSGRP00000041401.1"/>
    </source>
</evidence>
<gene>
    <name evidence="18" type="primary">LOC107564711</name>
</gene>
<dbReference type="InterPro" id="IPR011009">
    <property type="entry name" value="Kinase-like_dom_sf"/>
</dbReference>
<evidence type="ECO:0000256" key="11">
    <source>
        <dbReference type="ARBA" id="ARBA00022845"/>
    </source>
</evidence>
<feature type="region of interest" description="Disordered" evidence="16">
    <location>
        <begin position="21"/>
        <end position="51"/>
    </location>
</feature>
<dbReference type="GO" id="GO:0004674">
    <property type="term" value="F:protein serine/threonine kinase activity"/>
    <property type="evidence" value="ECO:0007669"/>
    <property type="project" value="UniProtKB-KW"/>
</dbReference>
<evidence type="ECO:0000256" key="4">
    <source>
        <dbReference type="ARBA" id="ARBA00022527"/>
    </source>
</evidence>
<evidence type="ECO:0000256" key="14">
    <source>
        <dbReference type="PROSITE-ProRule" id="PRU10141"/>
    </source>
</evidence>
<dbReference type="PROSITE" id="PS00108">
    <property type="entry name" value="PROTEIN_KINASE_ST"/>
    <property type="match status" value="1"/>
</dbReference>
<name>A0A672MVU9_SINGR</name>
<dbReference type="SUPFAM" id="SSF56112">
    <property type="entry name" value="Protein kinase-like (PK-like)"/>
    <property type="match status" value="1"/>
</dbReference>
<dbReference type="GO" id="GO:0006417">
    <property type="term" value="P:regulation of translation"/>
    <property type="evidence" value="ECO:0007669"/>
    <property type="project" value="UniProtKB-KW"/>
</dbReference>
<keyword evidence="7 14" id="KW-0547">Nucleotide-binding</keyword>
<dbReference type="FunFam" id="3.30.200.20:FF:000093">
    <property type="entry name" value="Putative map kinase-interacting serine/threonine-protein kinase 1"/>
    <property type="match status" value="1"/>
</dbReference>
<accession>A0A672MVU9</accession>
<comment type="cofactor">
    <cofactor evidence="1">
        <name>Mg(2+)</name>
        <dbReference type="ChEBI" id="CHEBI:18420"/>
    </cofactor>
</comment>
<dbReference type="InterPro" id="IPR050205">
    <property type="entry name" value="CDPK_Ser/Thr_kinases"/>
</dbReference>
<dbReference type="Ensembl" id="ENSSGRT00000044376.1">
    <property type="protein sequence ID" value="ENSSGRP00000041401.1"/>
    <property type="gene ID" value="ENSSGRG00000021602.1"/>
</dbReference>
<keyword evidence="6" id="KW-0479">Metal-binding</keyword>
<evidence type="ECO:0000256" key="12">
    <source>
        <dbReference type="ARBA" id="ARBA00047899"/>
    </source>
</evidence>
<keyword evidence="19" id="KW-1185">Reference proteome</keyword>
<dbReference type="EC" id="2.7.11.1" evidence="3"/>
<evidence type="ECO:0000256" key="8">
    <source>
        <dbReference type="ARBA" id="ARBA00022777"/>
    </source>
</evidence>
<dbReference type="Gene3D" id="3.30.200.20">
    <property type="entry name" value="Phosphorylase Kinase, domain 1"/>
    <property type="match status" value="1"/>
</dbReference>
<evidence type="ECO:0000256" key="7">
    <source>
        <dbReference type="ARBA" id="ARBA00022741"/>
    </source>
</evidence>
<evidence type="ECO:0000256" key="2">
    <source>
        <dbReference type="ARBA" id="ARBA00006692"/>
    </source>
</evidence>
<feature type="compositionally biased region" description="Basic and acidic residues" evidence="16">
    <location>
        <begin position="21"/>
        <end position="32"/>
    </location>
</feature>
<evidence type="ECO:0000256" key="3">
    <source>
        <dbReference type="ARBA" id="ARBA00012513"/>
    </source>
</evidence>
<dbReference type="PROSITE" id="PS00107">
    <property type="entry name" value="PROTEIN_KINASE_ATP"/>
    <property type="match status" value="1"/>
</dbReference>
<dbReference type="InterPro" id="IPR000719">
    <property type="entry name" value="Prot_kinase_dom"/>
</dbReference>
<dbReference type="CDD" id="cd14173">
    <property type="entry name" value="STKc_Mnk2"/>
    <property type="match status" value="1"/>
</dbReference>
<comment type="catalytic activity">
    <reaction evidence="13">
        <text>L-seryl-[protein] + ATP = O-phospho-L-seryl-[protein] + ADP + H(+)</text>
        <dbReference type="Rhea" id="RHEA:17989"/>
        <dbReference type="Rhea" id="RHEA-COMP:9863"/>
        <dbReference type="Rhea" id="RHEA-COMP:11604"/>
        <dbReference type="ChEBI" id="CHEBI:15378"/>
        <dbReference type="ChEBI" id="CHEBI:29999"/>
        <dbReference type="ChEBI" id="CHEBI:30616"/>
        <dbReference type="ChEBI" id="CHEBI:83421"/>
        <dbReference type="ChEBI" id="CHEBI:456216"/>
        <dbReference type="EC" id="2.7.11.1"/>
    </reaction>
</comment>
<dbReference type="GO" id="GO:0005524">
    <property type="term" value="F:ATP binding"/>
    <property type="evidence" value="ECO:0007669"/>
    <property type="project" value="UniProtKB-UniRule"/>
</dbReference>
<sequence>LCEMGQNPFRTDEFIDSEPHVDSSFKLDHSPRPDMPFSQPIDIPDAKKRNKKKKRCRATDSFSGRFEDVYKLQNEILGEGAYAVVQTCINLVTNKEYAVKIIEKRPGHSRSRVFREVEMLYQCQGHRNILELVEYFEEEDKFNLVFEKLRGGSILTHIHRRQHFNEQEASIVVQDIASALDFLHNKGMAHRDLKPENILCEHSDRISPVKICDFDLGSGIKLNSDSSPISTPELLTPCGSAEYMAPEVVEAFNEEASIYDKRCDLWSLGVILYIMLSGYPPFVGRCGTDCGWDWGEPCQACQSMLFESIQEGKYEFPEKDWAHISPAAKDLITKLLVRDAKDRLSAAQVLQHPWVKGCAPNTVSASILHQRGGSAQDLTFFAGQAVAMNRQLAEREESEEQQLENELFSPLLLSSSSGSMLWSPSSRSKLALRPVCAAELRHLLAPLVIVGDCA</sequence>
<keyword evidence="9 14" id="KW-0067">ATP-binding</keyword>
<dbReference type="PANTHER" id="PTHR24349">
    <property type="entry name" value="SERINE/THREONINE-PROTEIN KINASE"/>
    <property type="match status" value="1"/>
</dbReference>
<feature type="domain" description="Protein kinase" evidence="17">
    <location>
        <begin position="71"/>
        <end position="355"/>
    </location>
</feature>
<dbReference type="InterPro" id="IPR017441">
    <property type="entry name" value="Protein_kinase_ATP_BS"/>
</dbReference>
<proteinExistence type="inferred from homology"/>
<evidence type="ECO:0000256" key="10">
    <source>
        <dbReference type="ARBA" id="ARBA00022842"/>
    </source>
</evidence>
<reference evidence="18" key="2">
    <citation type="submission" date="2025-09" db="UniProtKB">
        <authorList>
            <consortium name="Ensembl"/>
        </authorList>
    </citation>
    <scope>IDENTIFICATION</scope>
</reference>
<dbReference type="Proteomes" id="UP000472262">
    <property type="component" value="Unassembled WGS sequence"/>
</dbReference>
<dbReference type="SMART" id="SM00220">
    <property type="entry name" value="S_TKc"/>
    <property type="match status" value="1"/>
</dbReference>